<name>A0A6G1LSJ5_ORBOL</name>
<evidence type="ECO:0000256" key="5">
    <source>
        <dbReference type="ARBA" id="ARBA00038359"/>
    </source>
</evidence>
<feature type="compositionally biased region" description="Basic and acidic residues" evidence="6">
    <location>
        <begin position="382"/>
        <end position="392"/>
    </location>
</feature>
<keyword evidence="4 7" id="KW-0472">Membrane</keyword>
<comment type="subcellular location">
    <subcellularLocation>
        <location evidence="1">Membrane</location>
        <topology evidence="1">Multi-pass membrane protein</topology>
    </subcellularLocation>
</comment>
<feature type="transmembrane region" description="Helical" evidence="7">
    <location>
        <begin position="140"/>
        <end position="158"/>
    </location>
</feature>
<organism evidence="11 15">
    <name type="scientific">Orbilia oligospora</name>
    <name type="common">Nematode-trapping fungus</name>
    <name type="synonym">Arthrobotrys oligospora</name>
    <dbReference type="NCBI Taxonomy" id="2813651"/>
    <lineage>
        <taxon>Eukaryota</taxon>
        <taxon>Fungi</taxon>
        <taxon>Dikarya</taxon>
        <taxon>Ascomycota</taxon>
        <taxon>Pezizomycotina</taxon>
        <taxon>Orbiliomycetes</taxon>
        <taxon>Orbiliales</taxon>
        <taxon>Orbiliaceae</taxon>
        <taxon>Orbilia</taxon>
    </lineage>
</organism>
<evidence type="ECO:0000256" key="2">
    <source>
        <dbReference type="ARBA" id="ARBA00022692"/>
    </source>
</evidence>
<feature type="transmembrane region" description="Helical" evidence="7">
    <location>
        <begin position="258"/>
        <end position="282"/>
    </location>
</feature>
<evidence type="ECO:0000313" key="13">
    <source>
        <dbReference type="Proteomes" id="UP000472727"/>
    </source>
</evidence>
<evidence type="ECO:0000259" key="8">
    <source>
        <dbReference type="Pfam" id="PF20684"/>
    </source>
</evidence>
<evidence type="ECO:0000313" key="14">
    <source>
        <dbReference type="Proteomes" id="UP000479691"/>
    </source>
</evidence>
<keyword evidence="3 7" id="KW-1133">Transmembrane helix</keyword>
<dbReference type="EMBL" id="WIWS01000017">
    <property type="protein sequence ID" value="KAF3224850.1"/>
    <property type="molecule type" value="Genomic_DNA"/>
</dbReference>
<feature type="transmembrane region" description="Helical" evidence="7">
    <location>
        <begin position="215"/>
        <end position="238"/>
    </location>
</feature>
<evidence type="ECO:0000313" key="10">
    <source>
        <dbReference type="EMBL" id="KAF3218405.1"/>
    </source>
</evidence>
<evidence type="ECO:0000313" key="9">
    <source>
        <dbReference type="EMBL" id="KAF3156378.1"/>
    </source>
</evidence>
<evidence type="ECO:0000256" key="6">
    <source>
        <dbReference type="SAM" id="MobiDB-lite"/>
    </source>
</evidence>
<feature type="transmembrane region" description="Helical" evidence="7">
    <location>
        <begin position="107"/>
        <end position="128"/>
    </location>
</feature>
<sequence length="574" mass="64748">MAADVSLPANLEYNHDTLIKLGFALTYSTPFYRTLTMNEAIADLYSRTSSNLTSSATISEVLGADFQRTEQQIPLFLELGKQKAGLVAFVLSSYFKRLPHEDTRDMLMVPAVVLLVFTILAVVLRFFTRYFITKMLRLEDWLILPGLIFAIGTTVSIGTSEGLGVHIWDVPLNQILRLWRAAIILQHFIILCHFFVKSSLLVFYYRLSPKPSFRIAVIITATVNAAHTISNLLAVLFSCKPIIWSDALFTAKCTVNRYAVNFSGVVIFMVLDLVIILLPIPYILRLQLKKRKKVLMIGLFSLGALVVFASGMKVARLHDLSYNVDTTWQIDNLQWTLIELNLGIICACAPSFLHLTSPSRLKRFYHEYLKPLTRFFPHHPQNRRDPLDDRKVSIGTSEATAASSRDRDLALQKLNTNTKFNNTLSPIPSALDIRSLNPHHNHHHRHYSNHSNHSNHKRTFNVGARTSSLPAIEIINTIKPSHLHPSPTFKPTRPSNLKILSKDDIDLIEQGYPGLGLGNMETYNYSEDDQIDIENESIYTHDLTRASSRALPEDLENCGFSIVPRDAASLRAGS</sequence>
<dbReference type="EMBL" id="WIPF01000050">
    <property type="protein sequence ID" value="KAF3219361.1"/>
    <property type="molecule type" value="Genomic_DNA"/>
</dbReference>
<keyword evidence="2 7" id="KW-0812">Transmembrane</keyword>
<feature type="transmembrane region" description="Helical" evidence="7">
    <location>
        <begin position="178"/>
        <end position="203"/>
    </location>
</feature>
<accession>A0A6G1LSJ5</accession>
<dbReference type="EMBL" id="WIWT01000011">
    <property type="protein sequence ID" value="KAF3218405.1"/>
    <property type="molecule type" value="Genomic_DNA"/>
</dbReference>
<dbReference type="InterPro" id="IPR052337">
    <property type="entry name" value="SAT4-like"/>
</dbReference>
<dbReference type="Proteomes" id="UP000479691">
    <property type="component" value="Unassembled WGS sequence"/>
</dbReference>
<dbReference type="OrthoDB" id="444631at2759"/>
<dbReference type="Proteomes" id="UP000614610">
    <property type="component" value="Unassembled WGS sequence"/>
</dbReference>
<feature type="compositionally biased region" description="Polar residues" evidence="6">
    <location>
        <begin position="394"/>
        <end position="403"/>
    </location>
</feature>
<evidence type="ECO:0000256" key="1">
    <source>
        <dbReference type="ARBA" id="ARBA00004141"/>
    </source>
</evidence>
<evidence type="ECO:0000256" key="7">
    <source>
        <dbReference type="SAM" id="Phobius"/>
    </source>
</evidence>
<dbReference type="Pfam" id="PF20684">
    <property type="entry name" value="Fung_rhodopsin"/>
    <property type="match status" value="1"/>
</dbReference>
<feature type="region of interest" description="Disordered" evidence="6">
    <location>
        <begin position="379"/>
        <end position="406"/>
    </location>
</feature>
<proteinExistence type="inferred from homology"/>
<dbReference type="PANTHER" id="PTHR33048:SF47">
    <property type="entry name" value="INTEGRAL MEMBRANE PROTEIN-RELATED"/>
    <property type="match status" value="1"/>
</dbReference>
<gene>
    <name evidence="12" type="ORF">TWF106_003294</name>
    <name evidence="11" type="ORF">TWF191_007908</name>
    <name evidence="10" type="ORF">TWF679_000932</name>
    <name evidence="9" type="ORF">TWF788_005749</name>
</gene>
<evidence type="ECO:0000256" key="4">
    <source>
        <dbReference type="ARBA" id="ARBA00023136"/>
    </source>
</evidence>
<dbReference type="Proteomes" id="UP000483672">
    <property type="component" value="Unassembled WGS sequence"/>
</dbReference>
<evidence type="ECO:0000313" key="12">
    <source>
        <dbReference type="EMBL" id="KAF3224850.1"/>
    </source>
</evidence>
<dbReference type="Proteomes" id="UP000472727">
    <property type="component" value="Unassembled WGS sequence"/>
</dbReference>
<comment type="caution">
    <text evidence="11">The sequence shown here is derived from an EMBL/GenBank/DDBJ whole genome shotgun (WGS) entry which is preliminary data.</text>
</comment>
<protein>
    <recommendedName>
        <fullName evidence="8">Rhodopsin domain-containing protein</fullName>
    </recommendedName>
</protein>
<dbReference type="InterPro" id="IPR049326">
    <property type="entry name" value="Rhodopsin_dom_fungi"/>
</dbReference>
<evidence type="ECO:0000256" key="3">
    <source>
        <dbReference type="ARBA" id="ARBA00022989"/>
    </source>
</evidence>
<dbReference type="EMBL" id="JAABOE010000276">
    <property type="protein sequence ID" value="KAF3156378.1"/>
    <property type="molecule type" value="Genomic_DNA"/>
</dbReference>
<feature type="transmembrane region" description="Helical" evidence="7">
    <location>
        <begin position="294"/>
        <end position="315"/>
    </location>
</feature>
<feature type="transmembrane region" description="Helical" evidence="7">
    <location>
        <begin position="335"/>
        <end position="355"/>
    </location>
</feature>
<comment type="similarity">
    <text evidence="5">Belongs to the SAT4 family.</text>
</comment>
<evidence type="ECO:0000313" key="11">
    <source>
        <dbReference type="EMBL" id="KAF3219361.1"/>
    </source>
</evidence>
<dbReference type="GO" id="GO:0016020">
    <property type="term" value="C:membrane"/>
    <property type="evidence" value="ECO:0007669"/>
    <property type="project" value="UniProtKB-SubCell"/>
</dbReference>
<feature type="domain" description="Rhodopsin" evidence="8">
    <location>
        <begin position="124"/>
        <end position="355"/>
    </location>
</feature>
<dbReference type="PANTHER" id="PTHR33048">
    <property type="entry name" value="PTH11-LIKE INTEGRAL MEMBRANE PROTEIN (AFU_ORTHOLOGUE AFUA_5G11245)"/>
    <property type="match status" value="1"/>
</dbReference>
<evidence type="ECO:0000313" key="15">
    <source>
        <dbReference type="Proteomes" id="UP000483672"/>
    </source>
</evidence>
<dbReference type="AlphaFoldDB" id="A0A6G1LSJ5"/>
<reference evidence="13 14" key="1">
    <citation type="submission" date="2019-06" db="EMBL/GenBank/DDBJ databases">
        <authorList>
            <person name="Palmer J.M."/>
        </authorList>
    </citation>
    <scope>NUCLEOTIDE SEQUENCE [LARGE SCALE GENOMIC DNA]</scope>
    <source>
        <strain evidence="12 13">TWF106</strain>
        <strain evidence="11 15">TWF191</strain>
        <strain evidence="10">TWF679</strain>
        <strain evidence="9 14">TWF788</strain>
    </source>
</reference>
<feature type="region of interest" description="Disordered" evidence="6">
    <location>
        <begin position="439"/>
        <end position="458"/>
    </location>
</feature>